<dbReference type="RefSeq" id="WP_345405132.1">
    <property type="nucleotide sequence ID" value="NZ_BAAAXS010000001.1"/>
</dbReference>
<reference evidence="2 3" key="1">
    <citation type="submission" date="2024-09" db="EMBL/GenBank/DDBJ databases">
        <authorList>
            <person name="Sun Q."/>
            <person name="Mori K."/>
        </authorList>
    </citation>
    <scope>NUCLEOTIDE SEQUENCE [LARGE SCALE GENOMIC DNA]</scope>
    <source>
        <strain evidence="2 3">JCM 3324</strain>
    </source>
</reference>
<proteinExistence type="predicted"/>
<accession>A0ABV5P118</accession>
<dbReference type="EMBL" id="JBHMCF010000046">
    <property type="protein sequence ID" value="MFB9476264.1"/>
    <property type="molecule type" value="Genomic_DNA"/>
</dbReference>
<evidence type="ECO:0000259" key="1">
    <source>
        <dbReference type="Pfam" id="PF00668"/>
    </source>
</evidence>
<protein>
    <submittedName>
        <fullName evidence="2">Condensation domain-containing protein</fullName>
    </submittedName>
</protein>
<dbReference type="InterPro" id="IPR001242">
    <property type="entry name" value="Condensation_dom"/>
</dbReference>
<dbReference type="Gene3D" id="3.30.559.10">
    <property type="entry name" value="Chloramphenicol acetyltransferase-like domain"/>
    <property type="match status" value="1"/>
</dbReference>
<comment type="caution">
    <text evidence="2">The sequence shown here is derived from an EMBL/GenBank/DDBJ whole genome shotgun (WGS) entry which is preliminary data.</text>
</comment>
<dbReference type="InterPro" id="IPR023213">
    <property type="entry name" value="CAT-like_dom_sf"/>
</dbReference>
<feature type="domain" description="Condensation" evidence="1">
    <location>
        <begin position="4"/>
        <end position="318"/>
    </location>
</feature>
<evidence type="ECO:0000313" key="3">
    <source>
        <dbReference type="Proteomes" id="UP001589568"/>
    </source>
</evidence>
<gene>
    <name evidence="2" type="ORF">ACFFR3_42780</name>
</gene>
<dbReference type="Proteomes" id="UP001589568">
    <property type="component" value="Unassembled WGS sequence"/>
</dbReference>
<organism evidence="2 3">
    <name type="scientific">Nonomuraea salmonea</name>
    <dbReference type="NCBI Taxonomy" id="46181"/>
    <lineage>
        <taxon>Bacteria</taxon>
        <taxon>Bacillati</taxon>
        <taxon>Actinomycetota</taxon>
        <taxon>Actinomycetes</taxon>
        <taxon>Streptosporangiales</taxon>
        <taxon>Streptosporangiaceae</taxon>
        <taxon>Nonomuraea</taxon>
    </lineage>
</organism>
<dbReference type="Pfam" id="PF00668">
    <property type="entry name" value="Condensation"/>
    <property type="match status" value="1"/>
</dbReference>
<name>A0ABV5P118_9ACTN</name>
<keyword evidence="3" id="KW-1185">Reference proteome</keyword>
<sequence>MTTEIPFTYAQQLLLGLELAVPGSVLNPAFIVRAAYRVAHDLDEDVLRQAVDDVVARHDALRTAVVRDAGQSIKAHVHDSVPGRLLVHDVDDVDDEDAFLAMATNAAYPPDEPPLLWVHLGRCADGTSLLVIVTHHLVSDAWSLTLLARDLADAYTARLRGGPPPGSQVLGYAEVAADDFSPSWEKTITDALPYWKDQLDGVADLALPVPTPGRRGEQRTCRFTVPDELWRRLGRVARRRRTTPFTLLLTAFTASVWAGRRDAVVPIITAGRKPSEWYTAGFMLNLLWLRITTENPGDLDELSRRADEVCRAAYRHDVPLLRVLPEAPDLTALIFDPAEVVERTFPVFQLIPKSPFAPTADDPALLLTPVPEERQPAPVMPLHLLWSMRVDEEVVGIVSCEAEMFGQEWVEEKIAGFLSVLERLADA</sequence>
<evidence type="ECO:0000313" key="2">
    <source>
        <dbReference type="EMBL" id="MFB9476264.1"/>
    </source>
</evidence>
<dbReference type="SUPFAM" id="SSF52777">
    <property type="entry name" value="CoA-dependent acyltransferases"/>
    <property type="match status" value="2"/>
</dbReference>
<dbReference type="PANTHER" id="PTHR45527:SF1">
    <property type="entry name" value="FATTY ACID SYNTHASE"/>
    <property type="match status" value="1"/>
</dbReference>
<dbReference type="Gene3D" id="3.30.559.30">
    <property type="entry name" value="Nonribosomal peptide synthetase, condensation domain"/>
    <property type="match status" value="1"/>
</dbReference>
<dbReference type="PANTHER" id="PTHR45527">
    <property type="entry name" value="NONRIBOSOMAL PEPTIDE SYNTHETASE"/>
    <property type="match status" value="1"/>
</dbReference>